<proteinExistence type="predicted"/>
<dbReference type="Proteomes" id="UP001595914">
    <property type="component" value="Unassembled WGS sequence"/>
</dbReference>
<organism evidence="1 2">
    <name type="scientific">Rhodococcus kronopolitis</name>
    <dbReference type="NCBI Taxonomy" id="1460226"/>
    <lineage>
        <taxon>Bacteria</taxon>
        <taxon>Bacillati</taxon>
        <taxon>Actinomycetota</taxon>
        <taxon>Actinomycetes</taxon>
        <taxon>Mycobacteriales</taxon>
        <taxon>Nocardiaceae</taxon>
        <taxon>Rhodococcus</taxon>
    </lineage>
</organism>
<accession>A0ABV9FS38</accession>
<name>A0ABV9FS38_9NOCA</name>
<reference evidence="2" key="1">
    <citation type="journal article" date="2019" name="Int. J. Syst. Evol. Microbiol.">
        <title>The Global Catalogue of Microorganisms (GCM) 10K type strain sequencing project: providing services to taxonomists for standard genome sequencing and annotation.</title>
        <authorList>
            <consortium name="The Broad Institute Genomics Platform"/>
            <consortium name="The Broad Institute Genome Sequencing Center for Infectious Disease"/>
            <person name="Wu L."/>
            <person name="Ma J."/>
        </authorList>
    </citation>
    <scope>NUCLEOTIDE SEQUENCE [LARGE SCALE GENOMIC DNA]</scope>
    <source>
        <strain evidence="2">CCUG 54520</strain>
    </source>
</reference>
<dbReference type="EMBL" id="JBHSFO010000008">
    <property type="protein sequence ID" value="MFC4604811.1"/>
    <property type="molecule type" value="Genomic_DNA"/>
</dbReference>
<sequence>MIVVKIPVVRRHARLRPVPILKSARMKGRPESWPGEQLERLLTPRELDEIWRGHL</sequence>
<gene>
    <name evidence="1" type="ORF">ACFO6S_14030</name>
</gene>
<comment type="caution">
    <text evidence="1">The sequence shown here is derived from an EMBL/GenBank/DDBJ whole genome shotgun (WGS) entry which is preliminary data.</text>
</comment>
<evidence type="ECO:0000313" key="1">
    <source>
        <dbReference type="EMBL" id="MFC4604811.1"/>
    </source>
</evidence>
<keyword evidence="2" id="KW-1185">Reference proteome</keyword>
<evidence type="ECO:0000313" key="2">
    <source>
        <dbReference type="Proteomes" id="UP001595914"/>
    </source>
</evidence>
<dbReference type="RefSeq" id="WP_378417926.1">
    <property type="nucleotide sequence ID" value="NZ_JBHSFO010000008.1"/>
</dbReference>
<protein>
    <submittedName>
        <fullName evidence="1">Uncharacterized protein</fullName>
    </submittedName>
</protein>